<dbReference type="GO" id="GO:0070681">
    <property type="term" value="P:glutaminyl-tRNAGln biosynthesis via transamidation"/>
    <property type="evidence" value="ECO:0007669"/>
    <property type="project" value="TreeGrafter"/>
</dbReference>
<keyword evidence="5 11" id="KW-0547">Nucleotide-binding</keyword>
<dbReference type="SMART" id="SM00845">
    <property type="entry name" value="GatB_Yqey"/>
    <property type="match status" value="1"/>
</dbReference>
<comment type="subunit">
    <text evidence="2 11">Heterotrimer of A, B and C subunits.</text>
</comment>
<dbReference type="GO" id="GO:0050566">
    <property type="term" value="F:asparaginyl-tRNA synthase (glutamine-hydrolyzing) activity"/>
    <property type="evidence" value="ECO:0007669"/>
    <property type="project" value="RHEA"/>
</dbReference>
<dbReference type="PANTHER" id="PTHR11659">
    <property type="entry name" value="GLUTAMYL-TRNA GLN AMIDOTRANSFERASE SUBUNIT B MITOCHONDRIAL AND PROKARYOTIC PET112-RELATED"/>
    <property type="match status" value="1"/>
</dbReference>
<evidence type="ECO:0000256" key="10">
    <source>
        <dbReference type="ARBA" id="ARBA00047913"/>
    </source>
</evidence>
<evidence type="ECO:0000256" key="5">
    <source>
        <dbReference type="ARBA" id="ARBA00022741"/>
    </source>
</evidence>
<dbReference type="InterPro" id="IPR023168">
    <property type="entry name" value="GatB_Yqey_C_2"/>
</dbReference>
<evidence type="ECO:0000259" key="12">
    <source>
        <dbReference type="SMART" id="SM00845"/>
    </source>
</evidence>
<dbReference type="InterPro" id="IPR017959">
    <property type="entry name" value="Asn/Gln-tRNA_amidoTrfase_suB/E"/>
</dbReference>
<evidence type="ECO:0000256" key="4">
    <source>
        <dbReference type="ARBA" id="ARBA00022598"/>
    </source>
</evidence>
<dbReference type="Gene3D" id="1.10.10.410">
    <property type="match status" value="1"/>
</dbReference>
<evidence type="ECO:0000256" key="8">
    <source>
        <dbReference type="ARBA" id="ARBA00024799"/>
    </source>
</evidence>
<dbReference type="FunFam" id="1.10.10.410:FF:000001">
    <property type="entry name" value="Aspartyl/glutamyl-tRNA(Asn/Gln) amidotransferase subunit B"/>
    <property type="match status" value="1"/>
</dbReference>
<dbReference type="AlphaFoldDB" id="Q0YPR5"/>
<keyword evidence="4 11" id="KW-0436">Ligase</keyword>
<dbReference type="PROSITE" id="PS01234">
    <property type="entry name" value="GATB"/>
    <property type="match status" value="1"/>
</dbReference>
<evidence type="ECO:0000256" key="6">
    <source>
        <dbReference type="ARBA" id="ARBA00022840"/>
    </source>
</evidence>
<keyword evidence="14" id="KW-1185">Reference proteome</keyword>
<evidence type="ECO:0000256" key="3">
    <source>
        <dbReference type="ARBA" id="ARBA00016923"/>
    </source>
</evidence>
<dbReference type="PANTHER" id="PTHR11659:SF0">
    <property type="entry name" value="GLUTAMYL-TRNA(GLN) AMIDOTRANSFERASE SUBUNIT B, MITOCHONDRIAL"/>
    <property type="match status" value="1"/>
</dbReference>
<keyword evidence="7 11" id="KW-0648">Protein biosynthesis</keyword>
<dbReference type="Pfam" id="PF02637">
    <property type="entry name" value="GatB_Yqey"/>
    <property type="match status" value="1"/>
</dbReference>
<dbReference type="InterPro" id="IPR014746">
    <property type="entry name" value="Gln_synth/guanido_kin_cat_dom"/>
</dbReference>
<dbReference type="Pfam" id="PF02934">
    <property type="entry name" value="GatB_N"/>
    <property type="match status" value="1"/>
</dbReference>
<dbReference type="Gene3D" id="1.10.150.380">
    <property type="entry name" value="GatB domain, N-terminal subdomain"/>
    <property type="match status" value="1"/>
</dbReference>
<name>Q0YPR5_9CHLB</name>
<keyword evidence="13" id="KW-0808">Transferase</keyword>
<comment type="catalytic activity">
    <reaction evidence="10 11">
        <text>L-glutamyl-tRNA(Gln) + L-glutamine + ATP + H2O = L-glutaminyl-tRNA(Gln) + L-glutamate + ADP + phosphate + H(+)</text>
        <dbReference type="Rhea" id="RHEA:17521"/>
        <dbReference type="Rhea" id="RHEA-COMP:9681"/>
        <dbReference type="Rhea" id="RHEA-COMP:9684"/>
        <dbReference type="ChEBI" id="CHEBI:15377"/>
        <dbReference type="ChEBI" id="CHEBI:15378"/>
        <dbReference type="ChEBI" id="CHEBI:29985"/>
        <dbReference type="ChEBI" id="CHEBI:30616"/>
        <dbReference type="ChEBI" id="CHEBI:43474"/>
        <dbReference type="ChEBI" id="CHEBI:58359"/>
        <dbReference type="ChEBI" id="CHEBI:78520"/>
        <dbReference type="ChEBI" id="CHEBI:78521"/>
        <dbReference type="ChEBI" id="CHEBI:456216"/>
    </reaction>
</comment>
<evidence type="ECO:0000313" key="14">
    <source>
        <dbReference type="Proteomes" id="UP000004162"/>
    </source>
</evidence>
<sequence length="492" mass="54759">MIARLFYRRRSLTLIVAMKYELVVGLEVHCQLNTESKAFCGCSAKFGKPANTNVCPVCLALPGALPVLNRQVVEDAVKLGIATGCTIAPHSVLARKNYFYPDLPKGYQISQFEEPICSEGNIHIDAGEGRRDIRLIRIHIEEDAGKSIHDIGDDTYIDLNRSGVPLLEIVSYPDMRTPREASAYLQKIRQIVKYLGISDGNMEEGSLRCDANVSLRPVGATEYGTRTEIKNMNSFKNVEKAIEYEAERHREILDGGGVIVQETRLWDADKGETRSMRGKEFAHDYRYFPDPDLVPVLVDQELLDRMKSELPEFPEVRAARFVTEYAIPAYDAAVLTVEREVADYYEETVRVSGDGKASSNWVMGEVLRTLKEKYLDISEFAISSERLGGLIALIGKGTISNTIAKQVFELMQQNGLSSSEIVEREGLAQVSDSGAIESVVQEILDANPGQLAAYREGKTKLLGFFVGQCMSRMKGKANPQMVNEVLLKKLEG</sequence>
<evidence type="ECO:0000256" key="9">
    <source>
        <dbReference type="ARBA" id="ARBA00047380"/>
    </source>
</evidence>
<comment type="caution">
    <text evidence="13">The sequence shown here is derived from an EMBL/GenBank/DDBJ whole genome shotgun (WGS) entry which is preliminary data.</text>
</comment>
<comment type="catalytic activity">
    <reaction evidence="9 11">
        <text>L-aspartyl-tRNA(Asn) + L-glutamine + ATP + H2O = L-asparaginyl-tRNA(Asn) + L-glutamate + ADP + phosphate + 2 H(+)</text>
        <dbReference type="Rhea" id="RHEA:14513"/>
        <dbReference type="Rhea" id="RHEA-COMP:9674"/>
        <dbReference type="Rhea" id="RHEA-COMP:9677"/>
        <dbReference type="ChEBI" id="CHEBI:15377"/>
        <dbReference type="ChEBI" id="CHEBI:15378"/>
        <dbReference type="ChEBI" id="CHEBI:29985"/>
        <dbReference type="ChEBI" id="CHEBI:30616"/>
        <dbReference type="ChEBI" id="CHEBI:43474"/>
        <dbReference type="ChEBI" id="CHEBI:58359"/>
        <dbReference type="ChEBI" id="CHEBI:78515"/>
        <dbReference type="ChEBI" id="CHEBI:78516"/>
        <dbReference type="ChEBI" id="CHEBI:456216"/>
    </reaction>
</comment>
<evidence type="ECO:0000256" key="1">
    <source>
        <dbReference type="ARBA" id="ARBA00005306"/>
    </source>
</evidence>
<evidence type="ECO:0000256" key="11">
    <source>
        <dbReference type="HAMAP-Rule" id="MF_00121"/>
    </source>
</evidence>
<dbReference type="Proteomes" id="UP000004162">
    <property type="component" value="Unassembled WGS sequence"/>
</dbReference>
<dbReference type="InterPro" id="IPR018027">
    <property type="entry name" value="Asn/Gln_amidotransferase"/>
</dbReference>
<evidence type="ECO:0000256" key="7">
    <source>
        <dbReference type="ARBA" id="ARBA00022917"/>
    </source>
</evidence>
<gene>
    <name evidence="11" type="primary">gatB</name>
    <name evidence="13" type="ORF">CferDRAFT_0270</name>
</gene>
<dbReference type="InterPro" id="IPR017958">
    <property type="entry name" value="Gln-tRNA_amidoTrfase_suB_CS"/>
</dbReference>
<proteinExistence type="inferred from homology"/>
<dbReference type="NCBIfam" id="NF004014">
    <property type="entry name" value="PRK05477.1-4"/>
    <property type="match status" value="1"/>
</dbReference>
<comment type="function">
    <text evidence="8 11">Allows the formation of correctly charged Asn-tRNA(Asn) or Gln-tRNA(Gln) through the transamidation of misacylated Asp-tRNA(Asn) or Glu-tRNA(Gln) in organisms which lack either or both of asparaginyl-tRNA or glutaminyl-tRNA synthetases. The reaction takes place in the presence of glutamine and ATP through an activated phospho-Asp-tRNA(Asn) or phospho-Glu-tRNA(Gln).</text>
</comment>
<accession>Q0YPR5</accession>
<feature type="domain" description="Asn/Gln amidotransferase" evidence="12">
    <location>
        <begin position="343"/>
        <end position="490"/>
    </location>
</feature>
<dbReference type="GO" id="GO:0050567">
    <property type="term" value="F:glutaminyl-tRNA synthase (glutamine-hydrolyzing) activity"/>
    <property type="evidence" value="ECO:0007669"/>
    <property type="project" value="UniProtKB-UniRule"/>
</dbReference>
<comment type="similarity">
    <text evidence="1 11">Belongs to the GatB/GatE family. GatB subfamily.</text>
</comment>
<dbReference type="InterPro" id="IPR006075">
    <property type="entry name" value="Asn/Gln-tRNA_Trfase_suB/E_cat"/>
</dbReference>
<dbReference type="SUPFAM" id="SSF89095">
    <property type="entry name" value="GatB/YqeY motif"/>
    <property type="match status" value="1"/>
</dbReference>
<dbReference type="FunFam" id="1.10.150.380:FF:000001">
    <property type="entry name" value="Aspartyl/glutamyl-tRNA(Asn/Gln) amidotransferase subunit B"/>
    <property type="match status" value="1"/>
</dbReference>
<keyword evidence="6 11" id="KW-0067">ATP-binding</keyword>
<dbReference type="NCBIfam" id="NF004012">
    <property type="entry name" value="PRK05477.1-2"/>
    <property type="match status" value="1"/>
</dbReference>
<dbReference type="InterPro" id="IPR004413">
    <property type="entry name" value="GatB"/>
</dbReference>
<reference evidence="13 14" key="2">
    <citation type="submission" date="2006-07" db="EMBL/GenBank/DDBJ databases">
        <title>Sequencing of the draft genome and assembly of Chlorobium ferroxidans DSM 13031.</title>
        <authorList>
            <consortium name="US DOE Joint Genome Institute (JGI-PGF)"/>
            <person name="Copeland A."/>
            <person name="Lucas S."/>
            <person name="Lapidus A."/>
            <person name="Barry K."/>
            <person name="Glavina del Rio T."/>
            <person name="Dalin E."/>
            <person name="Tice H."/>
            <person name="Bruce D."/>
            <person name="Pitluck S."/>
            <person name="Richardson P."/>
        </authorList>
    </citation>
    <scope>NUCLEOTIDE SEQUENCE [LARGE SCALE GENOMIC DNA]</scope>
    <source>
        <strain evidence="13 14">DSM 13031</strain>
    </source>
</reference>
<dbReference type="GO" id="GO:0005524">
    <property type="term" value="F:ATP binding"/>
    <property type="evidence" value="ECO:0007669"/>
    <property type="project" value="UniProtKB-KW"/>
</dbReference>
<dbReference type="GO" id="GO:0006412">
    <property type="term" value="P:translation"/>
    <property type="evidence" value="ECO:0007669"/>
    <property type="project" value="UniProtKB-UniRule"/>
</dbReference>
<dbReference type="InterPro" id="IPR003789">
    <property type="entry name" value="Asn/Gln_tRNA_amidoTrase-B-like"/>
</dbReference>
<dbReference type="NCBIfam" id="NF004015">
    <property type="entry name" value="PRK05477.1-5"/>
    <property type="match status" value="1"/>
</dbReference>
<dbReference type="SUPFAM" id="SSF55931">
    <property type="entry name" value="Glutamine synthetase/guanido kinase"/>
    <property type="match status" value="1"/>
</dbReference>
<dbReference type="GO" id="GO:0016740">
    <property type="term" value="F:transferase activity"/>
    <property type="evidence" value="ECO:0007669"/>
    <property type="project" value="UniProtKB-KW"/>
</dbReference>
<dbReference type="EC" id="6.3.5.-" evidence="11"/>
<protein>
    <recommendedName>
        <fullName evidence="3 11">Aspartyl/glutamyl-tRNA(Asn/Gln) amidotransferase subunit B</fullName>
        <shortName evidence="11">Asp/Glu-ADT subunit B</shortName>
        <ecNumber evidence="11">6.3.5.-</ecNumber>
    </recommendedName>
</protein>
<dbReference type="InterPro" id="IPR042114">
    <property type="entry name" value="GatB_C_1"/>
</dbReference>
<reference evidence="13 14" key="1">
    <citation type="submission" date="2006-07" db="EMBL/GenBank/DDBJ databases">
        <title>Annotation of the draft genome assembly of Chlorobium ferroxidans DSM 13031.</title>
        <authorList>
            <consortium name="US DOE Joint Genome Institute (JGI-ORNL)"/>
            <person name="Larimer F."/>
            <person name="Land M."/>
            <person name="Hauser L."/>
        </authorList>
    </citation>
    <scope>NUCLEOTIDE SEQUENCE [LARGE SCALE GENOMIC DNA]</scope>
    <source>
        <strain evidence="13 14">DSM 13031</strain>
    </source>
</reference>
<dbReference type="EMBL" id="AASE01000024">
    <property type="protein sequence ID" value="EAT58284.1"/>
    <property type="molecule type" value="Genomic_DNA"/>
</dbReference>
<evidence type="ECO:0000256" key="2">
    <source>
        <dbReference type="ARBA" id="ARBA00011123"/>
    </source>
</evidence>
<dbReference type="NCBIfam" id="TIGR00133">
    <property type="entry name" value="gatB"/>
    <property type="match status" value="1"/>
</dbReference>
<evidence type="ECO:0000313" key="13">
    <source>
        <dbReference type="EMBL" id="EAT58284.1"/>
    </source>
</evidence>
<dbReference type="HAMAP" id="MF_00121">
    <property type="entry name" value="GatB"/>
    <property type="match status" value="1"/>
</dbReference>
<organism evidence="13 14">
    <name type="scientific">Chlorobium ferrooxidans DSM 13031</name>
    <dbReference type="NCBI Taxonomy" id="377431"/>
    <lineage>
        <taxon>Bacteria</taxon>
        <taxon>Pseudomonadati</taxon>
        <taxon>Chlorobiota</taxon>
        <taxon>Chlorobiia</taxon>
        <taxon>Chlorobiales</taxon>
        <taxon>Chlorobiaceae</taxon>
        <taxon>Chlorobium/Pelodictyon group</taxon>
        <taxon>Chlorobium</taxon>
    </lineage>
</organism>